<sequence length="93" mass="10670">MSSTRVSESTLAKPRRSRATSLNCYRSSRLTLRRSVHPPLSYIQNVSCCQSNPRNNHPPLRRSHLVRTLPPACRTSCNARRRHPRRAAHENKA</sequence>
<protein>
    <submittedName>
        <fullName evidence="2">Uncharacterized protein</fullName>
    </submittedName>
</protein>
<gene>
    <name evidence="2" type="ORF">GSTUAT00007853001</name>
</gene>
<organism evidence="2 3">
    <name type="scientific">Tuber aestivum</name>
    <name type="common">summer truffle</name>
    <dbReference type="NCBI Taxonomy" id="59557"/>
    <lineage>
        <taxon>Eukaryota</taxon>
        <taxon>Fungi</taxon>
        <taxon>Dikarya</taxon>
        <taxon>Ascomycota</taxon>
        <taxon>Pezizomycotina</taxon>
        <taxon>Pezizomycetes</taxon>
        <taxon>Pezizales</taxon>
        <taxon>Tuberaceae</taxon>
        <taxon>Tuber</taxon>
    </lineage>
</organism>
<accession>A0A292PNJ9</accession>
<dbReference type="AlphaFoldDB" id="A0A292PNJ9"/>
<feature type="compositionally biased region" description="Polar residues" evidence="1">
    <location>
        <begin position="1"/>
        <end position="10"/>
    </location>
</feature>
<reference evidence="2" key="1">
    <citation type="submission" date="2015-10" db="EMBL/GenBank/DDBJ databases">
        <authorList>
            <person name="Regsiter A."/>
            <person name="william w."/>
        </authorList>
    </citation>
    <scope>NUCLEOTIDE SEQUENCE</scope>
    <source>
        <strain evidence="2">Montdore</strain>
    </source>
</reference>
<keyword evidence="3" id="KW-1185">Reference proteome</keyword>
<evidence type="ECO:0000313" key="3">
    <source>
        <dbReference type="Proteomes" id="UP001412239"/>
    </source>
</evidence>
<feature type="region of interest" description="Disordered" evidence="1">
    <location>
        <begin position="1"/>
        <end position="21"/>
    </location>
</feature>
<proteinExistence type="predicted"/>
<name>A0A292PNJ9_9PEZI</name>
<evidence type="ECO:0000256" key="1">
    <source>
        <dbReference type="SAM" id="MobiDB-lite"/>
    </source>
</evidence>
<evidence type="ECO:0000313" key="2">
    <source>
        <dbReference type="EMBL" id="CUS08060.1"/>
    </source>
</evidence>
<dbReference type="Proteomes" id="UP001412239">
    <property type="component" value="Unassembled WGS sequence"/>
</dbReference>
<dbReference type="EMBL" id="LN891148">
    <property type="protein sequence ID" value="CUS08060.1"/>
    <property type="molecule type" value="Genomic_DNA"/>
</dbReference>